<sequence length="49" mass="5360">VQRILCRARKCETAYANQTSGTLGRKRHRRTPAPAVPGQGRQCIGHAGM</sequence>
<name>A0A6J4HPH7_9SPHI</name>
<organism evidence="2">
    <name type="scientific">uncultured Cytophagales bacterium</name>
    <dbReference type="NCBI Taxonomy" id="158755"/>
    <lineage>
        <taxon>Bacteria</taxon>
        <taxon>Pseudomonadati</taxon>
        <taxon>Bacteroidota</taxon>
        <taxon>Sphingobacteriia</taxon>
        <taxon>Sphingobacteriales</taxon>
        <taxon>environmental samples</taxon>
    </lineage>
</organism>
<accession>A0A6J4HPH7</accession>
<evidence type="ECO:0000313" key="2">
    <source>
        <dbReference type="EMBL" id="CAA9230099.1"/>
    </source>
</evidence>
<feature type="non-terminal residue" evidence="2">
    <location>
        <position position="1"/>
    </location>
</feature>
<gene>
    <name evidence="2" type="ORF">AVDCRST_MAG56-872</name>
</gene>
<protein>
    <submittedName>
        <fullName evidence="2">Uncharacterized protein</fullName>
    </submittedName>
</protein>
<feature type="non-terminal residue" evidence="2">
    <location>
        <position position="49"/>
    </location>
</feature>
<reference evidence="2" key="1">
    <citation type="submission" date="2020-02" db="EMBL/GenBank/DDBJ databases">
        <authorList>
            <person name="Meier V. D."/>
        </authorList>
    </citation>
    <scope>NUCLEOTIDE SEQUENCE</scope>
    <source>
        <strain evidence="2">AVDCRST_MAG56</strain>
    </source>
</reference>
<dbReference type="EMBL" id="CADCTQ010000082">
    <property type="protein sequence ID" value="CAA9230099.1"/>
    <property type="molecule type" value="Genomic_DNA"/>
</dbReference>
<feature type="region of interest" description="Disordered" evidence="1">
    <location>
        <begin position="18"/>
        <end position="49"/>
    </location>
</feature>
<dbReference type="AlphaFoldDB" id="A0A6J4HPH7"/>
<evidence type="ECO:0000256" key="1">
    <source>
        <dbReference type="SAM" id="MobiDB-lite"/>
    </source>
</evidence>
<proteinExistence type="predicted"/>